<feature type="compositionally biased region" description="Low complexity" evidence="1">
    <location>
        <begin position="16"/>
        <end position="26"/>
    </location>
</feature>
<evidence type="ECO:0000313" key="2">
    <source>
        <dbReference type="EMBL" id="KAG8155654.1"/>
    </source>
</evidence>
<dbReference type="Proteomes" id="UP000827092">
    <property type="component" value="Unassembled WGS sequence"/>
</dbReference>
<feature type="compositionally biased region" description="Basic and acidic residues" evidence="1">
    <location>
        <begin position="68"/>
        <end position="81"/>
    </location>
</feature>
<dbReference type="AlphaFoldDB" id="A0AAV6TD47"/>
<keyword evidence="3" id="KW-1185">Reference proteome</keyword>
<name>A0AAV6TD47_9ARAC</name>
<feature type="region of interest" description="Disordered" evidence="1">
    <location>
        <begin position="13"/>
        <end position="152"/>
    </location>
</feature>
<reference evidence="2 3" key="1">
    <citation type="journal article" date="2022" name="Nat. Ecol. Evol.">
        <title>A masculinizing supergene underlies an exaggerated male reproductive morph in a spider.</title>
        <authorList>
            <person name="Hendrickx F."/>
            <person name="De Corte Z."/>
            <person name="Sonet G."/>
            <person name="Van Belleghem S.M."/>
            <person name="Kostlbacher S."/>
            <person name="Vangestel C."/>
        </authorList>
    </citation>
    <scope>NUCLEOTIDE SEQUENCE [LARGE SCALE GENOMIC DNA]</scope>
    <source>
        <strain evidence="2">W744_W776</strain>
    </source>
</reference>
<feature type="compositionally biased region" description="Low complexity" evidence="1">
    <location>
        <begin position="108"/>
        <end position="121"/>
    </location>
</feature>
<evidence type="ECO:0000313" key="3">
    <source>
        <dbReference type="Proteomes" id="UP000827092"/>
    </source>
</evidence>
<gene>
    <name evidence="2" type="ORF">JTE90_010274</name>
</gene>
<organism evidence="2 3">
    <name type="scientific">Oedothorax gibbosus</name>
    <dbReference type="NCBI Taxonomy" id="931172"/>
    <lineage>
        <taxon>Eukaryota</taxon>
        <taxon>Metazoa</taxon>
        <taxon>Ecdysozoa</taxon>
        <taxon>Arthropoda</taxon>
        <taxon>Chelicerata</taxon>
        <taxon>Arachnida</taxon>
        <taxon>Araneae</taxon>
        <taxon>Araneomorphae</taxon>
        <taxon>Entelegynae</taxon>
        <taxon>Araneoidea</taxon>
        <taxon>Linyphiidae</taxon>
        <taxon>Erigoninae</taxon>
        <taxon>Oedothorax</taxon>
    </lineage>
</organism>
<proteinExistence type="predicted"/>
<dbReference type="EMBL" id="JAFNEN010007581">
    <property type="protein sequence ID" value="KAG8155654.1"/>
    <property type="molecule type" value="Genomic_DNA"/>
</dbReference>
<feature type="non-terminal residue" evidence="2">
    <location>
        <position position="1"/>
    </location>
</feature>
<accession>A0AAV6TD47</accession>
<protein>
    <submittedName>
        <fullName evidence="2">Uncharacterized protein</fullName>
    </submittedName>
</protein>
<evidence type="ECO:0000256" key="1">
    <source>
        <dbReference type="SAM" id="MobiDB-lite"/>
    </source>
</evidence>
<comment type="caution">
    <text evidence="2">The sequence shown here is derived from an EMBL/GenBank/DDBJ whole genome shotgun (WGS) entry which is preliminary data.</text>
</comment>
<sequence>VLFDPFRKKFLRRNRPSFTPSSTTTRAGADCGARQRAPPTWFAEEIKFTSSARRPFDSSPEDEGFYQKGEERPYPKEDSRRRLAPAFSSRVSQAAPRASPHSPGGGIPAPRSSSSASRRSGVQALQALTPTANLLRGVVPRTRSPQKTTGAFFPRGETTCIVWG</sequence>